<dbReference type="Gene3D" id="3.30.360.10">
    <property type="entry name" value="Dihydrodipicolinate Reductase, domain 2"/>
    <property type="match status" value="1"/>
</dbReference>
<dbReference type="Pfam" id="PF22725">
    <property type="entry name" value="GFO_IDH_MocA_C3"/>
    <property type="match status" value="1"/>
</dbReference>
<dbReference type="InterPro" id="IPR000683">
    <property type="entry name" value="Gfo/Idh/MocA-like_OxRdtase_N"/>
</dbReference>
<sequence length="366" mass="40216">MSRPSVKIGIVGSQFEADIHAASIAQGQYGEVVAVASPTPGNAARLAHEYGIPKVFTDYHEMLKDPEIQMVTITAPNKFHRDIAVAVAEAGKHVVVEKPMAMTLAECDEMIAAAERNGVFLFYAEELFFTPKYVKAKEMADQGAFGRVYLVKQSEMHSGPHADWFWDVNRSGGGALMDLGCHGLSFCHWFLGRPEPVAITAHMGTYVHQTRTQGEDHSFVVVEFANGAIGQVEDSWGRLGGMDDRIEVYGDAGLTLANLHMGNALPTYSERGFTYAVEKASTTVGWSYPVFEELWNYGFPQEMDHFCKCVLGLAEPDATGVDGRLALQLILAGYESAGTGRRVALPFDPPPHLERPVDLWLNQRGY</sequence>
<dbReference type="InterPro" id="IPR036291">
    <property type="entry name" value="NAD(P)-bd_dom_sf"/>
</dbReference>
<dbReference type="Proteomes" id="UP000219994">
    <property type="component" value="Unassembled WGS sequence"/>
</dbReference>
<comment type="caution">
    <text evidence="5">The sequence shown here is derived from an EMBL/GenBank/DDBJ whole genome shotgun (WGS) entry which is preliminary data.</text>
</comment>
<evidence type="ECO:0000313" key="5">
    <source>
        <dbReference type="EMBL" id="PDQ35610.1"/>
    </source>
</evidence>
<dbReference type="PANTHER" id="PTHR43818">
    <property type="entry name" value="BCDNA.GH03377"/>
    <property type="match status" value="1"/>
</dbReference>
<dbReference type="EMBL" id="NAEP01000031">
    <property type="protein sequence ID" value="PDQ35610.1"/>
    <property type="molecule type" value="Genomic_DNA"/>
</dbReference>
<dbReference type="AlphaFoldDB" id="A0A2A6FSE8"/>
<dbReference type="Pfam" id="PF01408">
    <property type="entry name" value="GFO_IDH_MocA"/>
    <property type="match status" value="1"/>
</dbReference>
<dbReference type="InterPro" id="IPR050463">
    <property type="entry name" value="Gfo/Idh/MocA_oxidrdct_glycsds"/>
</dbReference>
<dbReference type="GO" id="GO:0000166">
    <property type="term" value="F:nucleotide binding"/>
    <property type="evidence" value="ECO:0007669"/>
    <property type="project" value="InterPro"/>
</dbReference>
<feature type="domain" description="GFO/IDH/MocA-like oxidoreductase" evidence="4">
    <location>
        <begin position="133"/>
        <end position="253"/>
    </location>
</feature>
<reference evidence="6" key="1">
    <citation type="submission" date="2017-03" db="EMBL/GenBank/DDBJ databases">
        <authorList>
            <person name="Lund M.B."/>
        </authorList>
    </citation>
    <scope>NUCLEOTIDE SEQUENCE [LARGE SCALE GENOMIC DNA]</scope>
</reference>
<accession>A0A2A6FSE8</accession>
<evidence type="ECO:0000313" key="6">
    <source>
        <dbReference type="Proteomes" id="UP000219994"/>
    </source>
</evidence>
<name>A0A2A6FSE8_9MICO</name>
<keyword evidence="1" id="KW-0560">Oxidoreductase</keyword>
<proteinExistence type="predicted"/>
<evidence type="ECO:0000256" key="2">
    <source>
        <dbReference type="ARBA" id="ARBA00023027"/>
    </source>
</evidence>
<feature type="domain" description="Gfo/Idh/MocA-like oxidoreductase N-terminal" evidence="3">
    <location>
        <begin position="6"/>
        <end position="123"/>
    </location>
</feature>
<keyword evidence="2" id="KW-0520">NAD</keyword>
<gene>
    <name evidence="5" type="ORF">B5766_05200</name>
</gene>
<dbReference type="SUPFAM" id="SSF51735">
    <property type="entry name" value="NAD(P)-binding Rossmann-fold domains"/>
    <property type="match status" value="1"/>
</dbReference>
<evidence type="ECO:0000256" key="1">
    <source>
        <dbReference type="ARBA" id="ARBA00023002"/>
    </source>
</evidence>
<organism evidence="5 6">
    <name type="scientific">Candidatus Lumbricidiphila eiseniae</name>
    <dbReference type="NCBI Taxonomy" id="1969409"/>
    <lineage>
        <taxon>Bacteria</taxon>
        <taxon>Bacillati</taxon>
        <taxon>Actinomycetota</taxon>
        <taxon>Actinomycetes</taxon>
        <taxon>Micrococcales</taxon>
        <taxon>Microbacteriaceae</taxon>
        <taxon>Candidatus Lumbricidiphila</taxon>
    </lineage>
</organism>
<evidence type="ECO:0000259" key="4">
    <source>
        <dbReference type="Pfam" id="PF22725"/>
    </source>
</evidence>
<dbReference type="InterPro" id="IPR055170">
    <property type="entry name" value="GFO_IDH_MocA-like_dom"/>
</dbReference>
<evidence type="ECO:0000259" key="3">
    <source>
        <dbReference type="Pfam" id="PF01408"/>
    </source>
</evidence>
<dbReference type="PANTHER" id="PTHR43818:SF11">
    <property type="entry name" value="BCDNA.GH03377"/>
    <property type="match status" value="1"/>
</dbReference>
<protein>
    <submittedName>
        <fullName evidence="5">Oxidoreductase</fullName>
    </submittedName>
</protein>
<dbReference type="Gene3D" id="3.40.50.720">
    <property type="entry name" value="NAD(P)-binding Rossmann-like Domain"/>
    <property type="match status" value="1"/>
</dbReference>
<dbReference type="GO" id="GO:0016491">
    <property type="term" value="F:oxidoreductase activity"/>
    <property type="evidence" value="ECO:0007669"/>
    <property type="project" value="UniProtKB-KW"/>
</dbReference>
<dbReference type="SUPFAM" id="SSF55347">
    <property type="entry name" value="Glyceraldehyde-3-phosphate dehydrogenase-like, C-terminal domain"/>
    <property type="match status" value="1"/>
</dbReference>